<feature type="region of interest" description="Disordered" evidence="1">
    <location>
        <begin position="1"/>
        <end position="45"/>
    </location>
</feature>
<dbReference type="EMBL" id="JOJR01000033">
    <property type="protein sequence ID" value="RCN49470.1"/>
    <property type="molecule type" value="Genomic_DNA"/>
</dbReference>
<dbReference type="AlphaFoldDB" id="A0A368H2G7"/>
<gene>
    <name evidence="3" type="ORF">ANCCAN_04411</name>
</gene>
<dbReference type="Proteomes" id="UP000252519">
    <property type="component" value="Unassembled WGS sequence"/>
</dbReference>
<name>A0A368H2G7_ANCCA</name>
<evidence type="ECO:0000313" key="3">
    <source>
        <dbReference type="EMBL" id="RCN49470.1"/>
    </source>
</evidence>
<comment type="caution">
    <text evidence="3">The sequence shown here is derived from an EMBL/GenBank/DDBJ whole genome shotgun (WGS) entry which is preliminary data.</text>
</comment>
<reference evidence="3 4" key="1">
    <citation type="submission" date="2014-10" db="EMBL/GenBank/DDBJ databases">
        <title>Draft genome of the hookworm Ancylostoma caninum.</title>
        <authorList>
            <person name="Mitreva M."/>
        </authorList>
    </citation>
    <scope>NUCLEOTIDE SEQUENCE [LARGE SCALE GENOMIC DNA]</scope>
    <source>
        <strain evidence="3 4">Baltimore</strain>
    </source>
</reference>
<feature type="compositionally biased region" description="Gly residues" evidence="1">
    <location>
        <begin position="1"/>
        <end position="11"/>
    </location>
</feature>
<dbReference type="InterPro" id="IPR003102">
    <property type="entry name" value="CREB1-like_pKID"/>
</dbReference>
<keyword evidence="4" id="KW-1185">Reference proteome</keyword>
<evidence type="ECO:0000259" key="2">
    <source>
        <dbReference type="Pfam" id="PF02173"/>
    </source>
</evidence>
<dbReference type="GO" id="GO:0006355">
    <property type="term" value="P:regulation of DNA-templated transcription"/>
    <property type="evidence" value="ECO:0007669"/>
    <property type="project" value="InterPro"/>
</dbReference>
<accession>A0A368H2G7</accession>
<dbReference type="OrthoDB" id="5970722at2759"/>
<sequence>MSVQQGNGGQALSGEEVMSEDEARKRREQLNRRPSYRSISGLSRI</sequence>
<feature type="compositionally biased region" description="Basic and acidic residues" evidence="1">
    <location>
        <begin position="21"/>
        <end position="31"/>
    </location>
</feature>
<evidence type="ECO:0000256" key="1">
    <source>
        <dbReference type="SAM" id="MobiDB-lite"/>
    </source>
</evidence>
<protein>
    <submittedName>
        <fullName evidence="3">PKID domain protein</fullName>
    </submittedName>
</protein>
<dbReference type="Pfam" id="PF02173">
    <property type="entry name" value="pKID"/>
    <property type="match status" value="1"/>
</dbReference>
<feature type="domain" description="KID" evidence="2">
    <location>
        <begin position="19"/>
        <end position="39"/>
    </location>
</feature>
<proteinExistence type="predicted"/>
<organism evidence="3 4">
    <name type="scientific">Ancylostoma caninum</name>
    <name type="common">Dog hookworm</name>
    <dbReference type="NCBI Taxonomy" id="29170"/>
    <lineage>
        <taxon>Eukaryota</taxon>
        <taxon>Metazoa</taxon>
        <taxon>Ecdysozoa</taxon>
        <taxon>Nematoda</taxon>
        <taxon>Chromadorea</taxon>
        <taxon>Rhabditida</taxon>
        <taxon>Rhabditina</taxon>
        <taxon>Rhabditomorpha</taxon>
        <taxon>Strongyloidea</taxon>
        <taxon>Ancylostomatidae</taxon>
        <taxon>Ancylostomatinae</taxon>
        <taxon>Ancylostoma</taxon>
    </lineage>
</organism>
<evidence type="ECO:0000313" key="4">
    <source>
        <dbReference type="Proteomes" id="UP000252519"/>
    </source>
</evidence>